<name>A4V7W9_PSEFS</name>
<dbReference type="AlphaFoldDB" id="A4V7W9"/>
<organism evidence="1 2">
    <name type="scientific">Pseudomonas fluorescens (strain SBW25)</name>
    <dbReference type="NCBI Taxonomy" id="216595"/>
    <lineage>
        <taxon>Bacteria</taxon>
        <taxon>Pseudomonadati</taxon>
        <taxon>Pseudomonadota</taxon>
        <taxon>Gammaproteobacteria</taxon>
        <taxon>Pseudomonadales</taxon>
        <taxon>Pseudomonadaceae</taxon>
        <taxon>Pseudomonas</taxon>
    </lineage>
</organism>
<dbReference type="EMBL" id="AM235768">
    <property type="protein sequence ID" value="CAM96427.1"/>
    <property type="molecule type" value="Genomic_DNA"/>
</dbReference>
<evidence type="ECO:0000313" key="2">
    <source>
        <dbReference type="Proteomes" id="UP000002332"/>
    </source>
</evidence>
<proteinExistence type="predicted"/>
<dbReference type="Proteomes" id="UP000002332">
    <property type="component" value="Plasmid pQBR103"/>
</dbReference>
<evidence type="ECO:0000313" key="1">
    <source>
        <dbReference type="EMBL" id="CAM96427.1"/>
    </source>
</evidence>
<accession>A4V7W9</accession>
<keyword evidence="1" id="KW-0614">Plasmid</keyword>
<geneLocation type="plasmid" evidence="1 2">
    <name>pQBR103</name>
</geneLocation>
<reference evidence="1 2" key="1">
    <citation type="journal article" date="2007" name="ISME J.">
        <title>Sequence-based analysis of pQBR103; a representative of a unique, transfer-proficient mega plasmid resident in the microbial community of sugar beet.</title>
        <authorList>
            <person name="Tett A."/>
            <person name="Spiers A.J."/>
            <person name="Crossman L.C."/>
            <person name="Ager D."/>
            <person name="Ciric L."/>
            <person name="Dow J.M."/>
            <person name="Fry J.C."/>
            <person name="Harris D."/>
            <person name="Lilley A."/>
            <person name="Oliver A."/>
            <person name="Parkhill J."/>
            <person name="Quail M.A."/>
            <person name="Rainey P.B."/>
            <person name="Saunders N.J."/>
            <person name="Seeger K."/>
            <person name="Snyder L.A.S."/>
            <person name="Squares R."/>
            <person name="Thomas C.M."/>
            <person name="Turner S.L."/>
            <person name="Zhang X.-X."/>
            <person name="Field D."/>
            <person name="Bailey M.J."/>
        </authorList>
    </citation>
    <scope>NUCLEOTIDE SEQUENCE [LARGE SCALE GENOMIC DNA]</scope>
    <source>
        <strain evidence="1 2">SBW25</strain>
    </source>
</reference>
<sequence length="211" mass="23579">MIGLNGLKEMEQFILQDSRGLIGSRISWWREGGSYTTDLNQAEVFTRDDAMSQHASRWSDIPWPLGFVRPRHEMAVDFQYVTIHWVPRGGTELCYVAARFHFDGNDIFWLSGDALTTDLTKASVFTLDEAFSHFGSEASAFTRQIWPKAYVDARARPVASAVTMSVDEALAGTGITLQRPLPQRRMTPKCGGCGQFVTADQAPSGICRHCR</sequence>
<protein>
    <submittedName>
        <fullName evidence="1">Uncharacterized protein</fullName>
    </submittedName>
</protein>
<gene>
    <name evidence="1" type="ordered locus">pQBR0395</name>
</gene>